<dbReference type="AlphaFoldDB" id="A0A642ULY4"/>
<organism evidence="1 2">
    <name type="scientific">Trichomonascus ciferrii</name>
    <dbReference type="NCBI Taxonomy" id="44093"/>
    <lineage>
        <taxon>Eukaryota</taxon>
        <taxon>Fungi</taxon>
        <taxon>Dikarya</taxon>
        <taxon>Ascomycota</taxon>
        <taxon>Saccharomycotina</taxon>
        <taxon>Dipodascomycetes</taxon>
        <taxon>Dipodascales</taxon>
        <taxon>Trichomonascaceae</taxon>
        <taxon>Trichomonascus</taxon>
        <taxon>Trichomonascus ciferrii complex</taxon>
    </lineage>
</organism>
<sequence length="253" mass="29271">MSMVANTGILDLPLEVLPILREYAGVDFLKLRATCKVFDTVVRDSLECWLEFSNQLDEELEYDSEDDKIDDFEYNSEEEGNRWLEYNEERLRVKFTSSYGHETMFLGEEFCSRIDSGGARFWLEQVTAIGFNFSEGKVYEECCEILRKIVGEFKFCLKELKVVSYWVDGEVYSGLSGIMERVRGDSGLVRERLFSYYLTDTKAVLVGNRVSELLINELGPSPKYIFAELDMNISANSRFPTYPGTQSRMFCDR</sequence>
<proteinExistence type="predicted"/>
<evidence type="ECO:0000313" key="1">
    <source>
        <dbReference type="EMBL" id="KAA8897875.1"/>
    </source>
</evidence>
<evidence type="ECO:0008006" key="3">
    <source>
        <dbReference type="Google" id="ProtNLM"/>
    </source>
</evidence>
<reference evidence="1" key="1">
    <citation type="journal article" date="2019" name="G3 (Bethesda)">
        <title>Genome Assemblies of Two Rare Opportunistic Yeast Pathogens: Diutina rugosa (syn. Candida rugosa) and Trichomonascus ciferrii (syn. Candida ciferrii).</title>
        <authorList>
            <person name="Mixao V."/>
            <person name="Saus E."/>
            <person name="Hansen A.P."/>
            <person name="Lass-Florl C."/>
            <person name="Gabaldon T."/>
        </authorList>
    </citation>
    <scope>NUCLEOTIDE SEQUENCE</scope>
    <source>
        <strain evidence="1">CBS 4856</strain>
    </source>
</reference>
<evidence type="ECO:0000313" key="2">
    <source>
        <dbReference type="Proteomes" id="UP000761534"/>
    </source>
</evidence>
<dbReference type="Proteomes" id="UP000761534">
    <property type="component" value="Unassembled WGS sequence"/>
</dbReference>
<accession>A0A642ULY4</accession>
<gene>
    <name evidence="1" type="ORF">TRICI_006635</name>
</gene>
<dbReference type="VEuPathDB" id="FungiDB:TRICI_006635"/>
<comment type="caution">
    <text evidence="1">The sequence shown here is derived from an EMBL/GenBank/DDBJ whole genome shotgun (WGS) entry which is preliminary data.</text>
</comment>
<name>A0A642ULY4_9ASCO</name>
<protein>
    <recommendedName>
        <fullName evidence="3">F-box domain-containing protein</fullName>
    </recommendedName>
</protein>
<dbReference type="EMBL" id="SWFS01000551">
    <property type="protein sequence ID" value="KAA8897875.1"/>
    <property type="molecule type" value="Genomic_DNA"/>
</dbReference>
<keyword evidence="2" id="KW-1185">Reference proteome</keyword>